<comment type="caution">
    <text evidence="2">The sequence shown here is derived from an EMBL/GenBank/DDBJ whole genome shotgun (WGS) entry which is preliminary data.</text>
</comment>
<protein>
    <submittedName>
        <fullName evidence="2">Uncharacterized protein</fullName>
    </submittedName>
</protein>
<gene>
    <name evidence="2" type="ORF">BJ965_001777</name>
</gene>
<sequence>MRDSVGGQPETDEPTTGLDRDLVDRTVDELRRHVDDPGDAAAAGPC</sequence>
<feature type="region of interest" description="Disordered" evidence="1">
    <location>
        <begin position="1"/>
        <end position="46"/>
    </location>
</feature>
<evidence type="ECO:0000313" key="2">
    <source>
        <dbReference type="EMBL" id="MBB4711895.1"/>
    </source>
</evidence>
<feature type="compositionally biased region" description="Basic and acidic residues" evidence="1">
    <location>
        <begin position="18"/>
        <end position="36"/>
    </location>
</feature>
<evidence type="ECO:0000256" key="1">
    <source>
        <dbReference type="SAM" id="MobiDB-lite"/>
    </source>
</evidence>
<evidence type="ECO:0000313" key="3">
    <source>
        <dbReference type="Proteomes" id="UP000565089"/>
    </source>
</evidence>
<organism evidence="2 3">
    <name type="scientific">Streptomyces luteogriseus</name>
    <dbReference type="NCBI Taxonomy" id="68233"/>
    <lineage>
        <taxon>Bacteria</taxon>
        <taxon>Bacillati</taxon>
        <taxon>Actinomycetota</taxon>
        <taxon>Actinomycetes</taxon>
        <taxon>Kitasatosporales</taxon>
        <taxon>Streptomycetaceae</taxon>
        <taxon>Streptomyces</taxon>
    </lineage>
</organism>
<dbReference type="EMBL" id="JACHMS010000001">
    <property type="protein sequence ID" value="MBB4711895.1"/>
    <property type="molecule type" value="Genomic_DNA"/>
</dbReference>
<proteinExistence type="predicted"/>
<name>A0A7W7DJV6_9ACTN</name>
<accession>A0A7W7DJV6</accession>
<dbReference type="Proteomes" id="UP000565089">
    <property type="component" value="Unassembled WGS sequence"/>
</dbReference>
<reference evidence="2 3" key="1">
    <citation type="submission" date="2020-08" db="EMBL/GenBank/DDBJ databases">
        <title>Sequencing the genomes of 1000 actinobacteria strains.</title>
        <authorList>
            <person name="Klenk H.-P."/>
        </authorList>
    </citation>
    <scope>NUCLEOTIDE SEQUENCE [LARGE SCALE GENOMIC DNA]</scope>
    <source>
        <strain evidence="2 3">DSM 40483</strain>
    </source>
</reference>
<keyword evidence="3" id="KW-1185">Reference proteome</keyword>
<dbReference type="AlphaFoldDB" id="A0A7W7DJV6"/>